<feature type="transmembrane region" description="Helical" evidence="2">
    <location>
        <begin position="232"/>
        <end position="253"/>
    </location>
</feature>
<dbReference type="GeneTree" id="ENSGT00390000006888"/>
<feature type="transmembrane region" description="Helical" evidence="2">
    <location>
        <begin position="165"/>
        <end position="188"/>
    </location>
</feature>
<evidence type="ECO:0000256" key="1">
    <source>
        <dbReference type="SAM" id="MobiDB-lite"/>
    </source>
</evidence>
<dbReference type="OMA" id="IFHISEA"/>
<protein>
    <submittedName>
        <fullName evidence="3">Transmembrane protein 72</fullName>
    </submittedName>
</protein>
<reference evidence="3" key="2">
    <citation type="submission" date="2025-08" db="UniProtKB">
        <authorList>
            <consortium name="Ensembl"/>
        </authorList>
    </citation>
    <scope>IDENTIFICATION</scope>
</reference>
<feature type="compositionally biased region" description="Pro residues" evidence="1">
    <location>
        <begin position="323"/>
        <end position="335"/>
    </location>
</feature>
<gene>
    <name evidence="3" type="primary">TMEM72</name>
</gene>
<accession>A0A493TIN1</accession>
<reference evidence="3" key="3">
    <citation type="submission" date="2025-09" db="UniProtKB">
        <authorList>
            <consortium name="Ensembl"/>
        </authorList>
    </citation>
    <scope>IDENTIFICATION</scope>
</reference>
<evidence type="ECO:0000313" key="3">
    <source>
        <dbReference type="Ensembl" id="ENSAPLP00000025704.1"/>
    </source>
</evidence>
<evidence type="ECO:0000313" key="4">
    <source>
        <dbReference type="Proteomes" id="UP000016666"/>
    </source>
</evidence>
<keyword evidence="4" id="KW-1185">Reference proteome</keyword>
<dbReference type="Pfam" id="PF16054">
    <property type="entry name" value="TMEM72"/>
    <property type="match status" value="1"/>
</dbReference>
<dbReference type="Ensembl" id="ENSAPLT00000028231.1">
    <property type="protein sequence ID" value="ENSAPLP00000025704.1"/>
    <property type="gene ID" value="ENSAPLG00000030711.1"/>
</dbReference>
<feature type="region of interest" description="Disordered" evidence="1">
    <location>
        <begin position="355"/>
        <end position="392"/>
    </location>
</feature>
<dbReference type="STRING" id="8840.ENSAPLP00000025704"/>
<dbReference type="PANTHER" id="PTHR28474:SF1">
    <property type="entry name" value="TRANSMEMBRANE PROTEIN 72"/>
    <property type="match status" value="1"/>
</dbReference>
<reference evidence="3 4" key="1">
    <citation type="submission" date="2017-10" db="EMBL/GenBank/DDBJ databases">
        <title>A new Pekin duck reference genome.</title>
        <authorList>
            <person name="Hou Z.-C."/>
            <person name="Zhou Z.-K."/>
            <person name="Zhu F."/>
            <person name="Hou S.-S."/>
        </authorList>
    </citation>
    <scope>NUCLEOTIDE SEQUENCE [LARGE SCALE GENOMIC DNA]</scope>
</reference>
<evidence type="ECO:0000256" key="2">
    <source>
        <dbReference type="SAM" id="Phobius"/>
    </source>
</evidence>
<name>A0A493TIN1_ANAPP</name>
<dbReference type="AlphaFoldDB" id="A0A493TIN1"/>
<dbReference type="Proteomes" id="UP000016666">
    <property type="component" value="Chromosome 6"/>
</dbReference>
<keyword evidence="2" id="KW-1133">Transmembrane helix</keyword>
<keyword evidence="2" id="KW-0472">Membrane</keyword>
<feature type="region of interest" description="Disordered" evidence="1">
    <location>
        <begin position="316"/>
        <end position="339"/>
    </location>
</feature>
<sequence length="392" mass="42946">MHVISLGFQSCCLQAGKATRAPRVQMLPKPHPPLPIINHPRASNPGKRGGKSQVSAALEAVLTGSQRWQLALPPEALWRWLVLRKGHPALCTEGSACNWAPHTAGGLRRELLPGWHCRLHLLTMRHEAFWSALEYACRLLGISTAAVLIGVGVETLQQGQFKSLAFYLLFSGVAVTVCEGFFFISLFLEMCFTYEPDSLAHACWKQARRPGSFQKFLGYTLLSVACFLHPVLVWHVTIPGSMLVLTALAYFLLSKRSKSPEHKEAHPQAGQYVDPTATTAASTIAGDTEQTYTFHGAQREQHRSLLGHMKSILKGSKDRSLPPAVPTQPEAPPAPRKQVHFQEKVVQIIPSVSESLDDMESEAEETTSDTAPILTPPDAPVVLTPLSSTGLF</sequence>
<organism evidence="3 4">
    <name type="scientific">Anas platyrhynchos platyrhynchos</name>
    <name type="common">Northern mallard</name>
    <dbReference type="NCBI Taxonomy" id="8840"/>
    <lineage>
        <taxon>Eukaryota</taxon>
        <taxon>Metazoa</taxon>
        <taxon>Chordata</taxon>
        <taxon>Craniata</taxon>
        <taxon>Vertebrata</taxon>
        <taxon>Euteleostomi</taxon>
        <taxon>Archelosauria</taxon>
        <taxon>Archosauria</taxon>
        <taxon>Dinosauria</taxon>
        <taxon>Saurischia</taxon>
        <taxon>Theropoda</taxon>
        <taxon>Coelurosauria</taxon>
        <taxon>Aves</taxon>
        <taxon>Neognathae</taxon>
        <taxon>Galloanserae</taxon>
        <taxon>Anseriformes</taxon>
        <taxon>Anatidae</taxon>
        <taxon>Anatinae</taxon>
        <taxon>Anas</taxon>
    </lineage>
</organism>
<keyword evidence="2" id="KW-0812">Transmembrane</keyword>
<dbReference type="PANTHER" id="PTHR28474">
    <property type="entry name" value="TRANSMEMBRANE PROTEIN 72"/>
    <property type="match status" value="1"/>
</dbReference>
<feature type="transmembrane region" description="Helical" evidence="2">
    <location>
        <begin position="128"/>
        <end position="153"/>
    </location>
</feature>
<feature type="compositionally biased region" description="Acidic residues" evidence="1">
    <location>
        <begin position="355"/>
        <end position="367"/>
    </location>
</feature>
<proteinExistence type="predicted"/>
<dbReference type="InterPro" id="IPR032055">
    <property type="entry name" value="TMEM72"/>
</dbReference>
<feature type="region of interest" description="Disordered" evidence="1">
    <location>
        <begin position="29"/>
        <end position="51"/>
    </location>
</feature>